<keyword evidence="6 10" id="KW-0472">Membrane</keyword>
<dbReference type="Proteomes" id="UP000625568">
    <property type="component" value="Chromosome 2"/>
</dbReference>
<dbReference type="AlphaFoldDB" id="A0A892IBI5"/>
<keyword evidence="9" id="KW-0407">Ion channel</keyword>
<evidence type="ECO:0000256" key="2">
    <source>
        <dbReference type="ARBA" id="ARBA00022448"/>
    </source>
</evidence>
<feature type="transmembrane region" description="Helical" evidence="10">
    <location>
        <begin position="168"/>
        <end position="193"/>
    </location>
</feature>
<dbReference type="InterPro" id="IPR050368">
    <property type="entry name" value="ClC-type_chloride_channel"/>
</dbReference>
<protein>
    <submittedName>
        <fullName evidence="11">Chloride channel protein</fullName>
    </submittedName>
</protein>
<evidence type="ECO:0000256" key="1">
    <source>
        <dbReference type="ARBA" id="ARBA00004141"/>
    </source>
</evidence>
<proteinExistence type="predicted"/>
<evidence type="ECO:0000256" key="10">
    <source>
        <dbReference type="SAM" id="Phobius"/>
    </source>
</evidence>
<evidence type="ECO:0000256" key="4">
    <source>
        <dbReference type="ARBA" id="ARBA00022989"/>
    </source>
</evidence>
<feature type="transmembrane region" description="Helical" evidence="10">
    <location>
        <begin position="205"/>
        <end position="223"/>
    </location>
</feature>
<evidence type="ECO:0000256" key="8">
    <source>
        <dbReference type="ARBA" id="ARBA00023214"/>
    </source>
</evidence>
<evidence type="ECO:0000256" key="5">
    <source>
        <dbReference type="ARBA" id="ARBA00023065"/>
    </source>
</evidence>
<evidence type="ECO:0000256" key="9">
    <source>
        <dbReference type="ARBA" id="ARBA00023303"/>
    </source>
</evidence>
<keyword evidence="3 10" id="KW-0812">Transmembrane</keyword>
<dbReference type="PANTHER" id="PTHR43427:SF6">
    <property type="entry name" value="CHLORIDE CHANNEL PROTEIN CLC-E"/>
    <property type="match status" value="1"/>
</dbReference>
<sequence>MRPDLPSAPASSSPSASPLGRLAAVTLLTGVGAGFGGMLLALLLHAIQHVAYGYSVARVVGTESFLTGVTAAEPLRRLLVLTGCGIVAGGGWWALYRYGRPLVSIRRAVRAADPRMPVASTTIHALLQIVTVALGSPLGREVAPREIGSLLAGQFAHRAGLTPDDCRLMVACGAGAGLAAVYNVPLGGAIFVLEVLLGTFERRALIVAFATSTIAAAVAWIGLGNEHQYTVPPFVLSAPLVAWSIVCGPLFGLAAYGFVRLTTRARADAPKDWRLPVLALVNFAVIGLLAMRFPQLLGNGKGPASLGFDGSLTIGVAATLLALKVLIEAGSLRAGAEGGLLTPGLANGALLGVVLGGLWSAVWPGASLGACALVGATAFLAASMQMPITAVVLLLEFTRADHDSLVPMLLAVAGSLVAYRFAQRVAERRRSGVAAASTLATTVR</sequence>
<keyword evidence="5" id="KW-0406">Ion transport</keyword>
<dbReference type="InterPro" id="IPR001807">
    <property type="entry name" value="ClC"/>
</dbReference>
<evidence type="ECO:0000256" key="7">
    <source>
        <dbReference type="ARBA" id="ARBA00023173"/>
    </source>
</evidence>
<accession>A0A892IBI5</accession>
<dbReference type="GeneID" id="93130028"/>
<feature type="transmembrane region" description="Helical" evidence="10">
    <location>
        <begin position="235"/>
        <end position="261"/>
    </location>
</feature>
<dbReference type="GO" id="GO:0034707">
    <property type="term" value="C:chloride channel complex"/>
    <property type="evidence" value="ECO:0007669"/>
    <property type="project" value="UniProtKB-KW"/>
</dbReference>
<feature type="transmembrane region" description="Helical" evidence="10">
    <location>
        <begin position="78"/>
        <end position="96"/>
    </location>
</feature>
<keyword evidence="7" id="KW-0869">Chloride channel</keyword>
<evidence type="ECO:0000313" key="12">
    <source>
        <dbReference type="Proteomes" id="UP000625568"/>
    </source>
</evidence>
<dbReference type="CDD" id="cd01033">
    <property type="entry name" value="ClC_like"/>
    <property type="match status" value="1"/>
</dbReference>
<evidence type="ECO:0000256" key="6">
    <source>
        <dbReference type="ARBA" id="ARBA00023136"/>
    </source>
</evidence>
<feature type="transmembrane region" description="Helical" evidence="10">
    <location>
        <begin position="20"/>
        <end position="44"/>
    </location>
</feature>
<feature type="transmembrane region" description="Helical" evidence="10">
    <location>
        <begin position="367"/>
        <end position="393"/>
    </location>
</feature>
<evidence type="ECO:0000256" key="3">
    <source>
        <dbReference type="ARBA" id="ARBA00022692"/>
    </source>
</evidence>
<keyword evidence="4 10" id="KW-1133">Transmembrane helix</keyword>
<keyword evidence="2" id="KW-0813">Transport</keyword>
<gene>
    <name evidence="11" type="ORF">I6K02_17275</name>
</gene>
<feature type="transmembrane region" description="Helical" evidence="10">
    <location>
        <begin position="339"/>
        <end position="361"/>
    </location>
</feature>
<feature type="transmembrane region" description="Helical" evidence="10">
    <location>
        <begin position="305"/>
        <end position="327"/>
    </location>
</feature>
<dbReference type="PRINTS" id="PR00762">
    <property type="entry name" value="CLCHANNEL"/>
</dbReference>
<dbReference type="GO" id="GO:0005254">
    <property type="term" value="F:chloride channel activity"/>
    <property type="evidence" value="ECO:0007669"/>
    <property type="project" value="UniProtKB-KW"/>
</dbReference>
<dbReference type="Pfam" id="PF00654">
    <property type="entry name" value="Voltage_CLC"/>
    <property type="match status" value="1"/>
</dbReference>
<reference evidence="11 12" key="1">
    <citation type="submission" date="2021-02" db="EMBL/GenBank/DDBJ databases">
        <title>FDA dAtabase for Regulatory Grade micrObial Sequences (FDA-ARGOS): Supporting development and validation of Infectious Disease Dx tests.</title>
        <authorList>
            <person name="Minogue T."/>
            <person name="Wolcott M."/>
            <person name="Wasieloski L."/>
            <person name="Aguilar W."/>
            <person name="Moore D."/>
            <person name="Jaissle J."/>
            <person name="Tallon L."/>
            <person name="Sadzewicz L."/>
            <person name="Zhao X."/>
            <person name="Boylan J."/>
            <person name="Ott S."/>
            <person name="Bowen H."/>
            <person name="Vavikolanu K."/>
            <person name="Mehta A."/>
            <person name="Aluvathingal J."/>
            <person name="Nadendla S."/>
            <person name="Yan Y."/>
            <person name="Sichtig H."/>
        </authorList>
    </citation>
    <scope>NUCLEOTIDE SEQUENCE [LARGE SCALE GENOMIC DNA]</scope>
    <source>
        <strain evidence="11 12">FDAARGOS_1272</strain>
    </source>
</reference>
<dbReference type="SUPFAM" id="SSF81340">
    <property type="entry name" value="Clc chloride channel"/>
    <property type="match status" value="1"/>
</dbReference>
<name>A0A892IBI5_9BURK</name>
<dbReference type="EMBL" id="CP069483">
    <property type="protein sequence ID" value="QRO80102.1"/>
    <property type="molecule type" value="Genomic_DNA"/>
</dbReference>
<feature type="transmembrane region" description="Helical" evidence="10">
    <location>
        <begin position="273"/>
        <end position="293"/>
    </location>
</feature>
<keyword evidence="8" id="KW-0868">Chloride</keyword>
<dbReference type="InterPro" id="IPR014743">
    <property type="entry name" value="Cl-channel_core"/>
</dbReference>
<keyword evidence="12" id="KW-1185">Reference proteome</keyword>
<dbReference type="Gene3D" id="1.10.3080.10">
    <property type="entry name" value="Clc chloride channel"/>
    <property type="match status" value="1"/>
</dbReference>
<comment type="subcellular location">
    <subcellularLocation>
        <location evidence="1">Membrane</location>
        <topology evidence="1">Multi-pass membrane protein</topology>
    </subcellularLocation>
</comment>
<evidence type="ECO:0000313" key="11">
    <source>
        <dbReference type="EMBL" id="QRO80102.1"/>
    </source>
</evidence>
<organism evidence="11 12">
    <name type="scientific">Burkholderia dolosa</name>
    <dbReference type="NCBI Taxonomy" id="152500"/>
    <lineage>
        <taxon>Bacteria</taxon>
        <taxon>Pseudomonadati</taxon>
        <taxon>Pseudomonadota</taxon>
        <taxon>Betaproteobacteria</taxon>
        <taxon>Burkholderiales</taxon>
        <taxon>Burkholderiaceae</taxon>
        <taxon>Burkholderia</taxon>
        <taxon>Burkholderia cepacia complex</taxon>
    </lineage>
</organism>
<dbReference type="PANTHER" id="PTHR43427">
    <property type="entry name" value="CHLORIDE CHANNEL PROTEIN CLC-E"/>
    <property type="match status" value="1"/>
</dbReference>
<dbReference type="RefSeq" id="WP_006765876.1">
    <property type="nucleotide sequence ID" value="NZ_CABVPR010000032.1"/>
</dbReference>